<sequence>MQKHQPSNIATYSDNAGRPVFDTFFVMSDWGNGEELFAFRSPHDRDRAAEAFMNKGFPSQTVSHKEAFLRIRGGMRAWVHNGDVPSDFVWSPLKINFPAACVA</sequence>
<reference evidence="1 2" key="1">
    <citation type="submission" date="2019-12" db="EMBL/GenBank/DDBJ databases">
        <title>Rhizobium genotypes associated with high levels of biological nitrogen fixation by grain legumes in a temperate-maritime cropping system.</title>
        <authorList>
            <person name="Maluk M."/>
            <person name="Francesc Ferrando Molina F."/>
            <person name="Lopez Del Egido L."/>
            <person name="Lafos M."/>
            <person name="Langarica-Fuentes A."/>
            <person name="Gebre Yohannes G."/>
            <person name="Young M.W."/>
            <person name="Martin P."/>
            <person name="Gantlett R."/>
            <person name="Kenicer G."/>
            <person name="Hawes C."/>
            <person name="Begg G.S."/>
            <person name="Quilliam R.S."/>
            <person name="Squire G.R."/>
            <person name="Poole P.S."/>
            <person name="Young P.W."/>
            <person name="Iannetta P.M."/>
            <person name="James E.K."/>
        </authorList>
    </citation>
    <scope>NUCLEOTIDE SEQUENCE [LARGE SCALE GENOMIC DNA]</scope>
    <source>
        <strain evidence="1 2">JHI1118</strain>
    </source>
</reference>
<protein>
    <submittedName>
        <fullName evidence="1">Uncharacterized protein</fullName>
    </submittedName>
</protein>
<accession>A0A6L9U6H6</accession>
<evidence type="ECO:0000313" key="1">
    <source>
        <dbReference type="EMBL" id="NEI71009.1"/>
    </source>
</evidence>
<gene>
    <name evidence="1" type="ORF">GR212_15630</name>
</gene>
<dbReference type="Proteomes" id="UP000483035">
    <property type="component" value="Unassembled WGS sequence"/>
</dbReference>
<name>A0A6L9U6H6_9HYPH</name>
<organism evidence="1 2">
    <name type="scientific">Rhizobium lusitanum</name>
    <dbReference type="NCBI Taxonomy" id="293958"/>
    <lineage>
        <taxon>Bacteria</taxon>
        <taxon>Pseudomonadati</taxon>
        <taxon>Pseudomonadota</taxon>
        <taxon>Alphaproteobacteria</taxon>
        <taxon>Hyphomicrobiales</taxon>
        <taxon>Rhizobiaceae</taxon>
        <taxon>Rhizobium/Agrobacterium group</taxon>
        <taxon>Rhizobium</taxon>
    </lineage>
</organism>
<dbReference type="AlphaFoldDB" id="A0A6L9U6H6"/>
<comment type="caution">
    <text evidence="1">The sequence shown here is derived from an EMBL/GenBank/DDBJ whole genome shotgun (WGS) entry which is preliminary data.</text>
</comment>
<evidence type="ECO:0000313" key="2">
    <source>
        <dbReference type="Proteomes" id="UP000483035"/>
    </source>
</evidence>
<dbReference type="RefSeq" id="WP_163987491.1">
    <property type="nucleotide sequence ID" value="NZ_WUEY01000006.1"/>
</dbReference>
<dbReference type="EMBL" id="WUEY01000006">
    <property type="protein sequence ID" value="NEI71009.1"/>
    <property type="molecule type" value="Genomic_DNA"/>
</dbReference>
<proteinExistence type="predicted"/>